<keyword evidence="1" id="KW-0472">Membrane</keyword>
<evidence type="ECO:0000313" key="3">
    <source>
        <dbReference type="Proteomes" id="UP000187191"/>
    </source>
</evidence>
<keyword evidence="1" id="KW-0812">Transmembrane</keyword>
<protein>
    <submittedName>
        <fullName evidence="2">Uncharacterized protein</fullName>
    </submittedName>
</protein>
<feature type="transmembrane region" description="Helical" evidence="1">
    <location>
        <begin position="30"/>
        <end position="50"/>
    </location>
</feature>
<name>A0ABM6GVR9_9ACTN</name>
<proteinExistence type="predicted"/>
<gene>
    <name evidence="2" type="ORF">A7J05_23145</name>
</gene>
<evidence type="ECO:0000256" key="1">
    <source>
        <dbReference type="SAM" id="Phobius"/>
    </source>
</evidence>
<keyword evidence="3" id="KW-1185">Reference proteome</keyword>
<organism evidence="2 3">
    <name type="scientific">Streptomyces alfalfae</name>
    <dbReference type="NCBI Taxonomy" id="1642299"/>
    <lineage>
        <taxon>Bacteria</taxon>
        <taxon>Bacillati</taxon>
        <taxon>Actinomycetota</taxon>
        <taxon>Actinomycetes</taxon>
        <taxon>Kitasatosporales</taxon>
        <taxon>Streptomycetaceae</taxon>
        <taxon>Streptomyces</taxon>
    </lineage>
</organism>
<reference evidence="2 3" key="1">
    <citation type="submission" date="2016-05" db="EMBL/GenBank/DDBJ databases">
        <authorList>
            <person name="Gu J."/>
        </authorList>
    </citation>
    <scope>NUCLEOTIDE SEQUENCE [LARGE SCALE GENOMIC DNA]</scope>
    <source>
        <strain evidence="2 3">ACCC40021</strain>
    </source>
</reference>
<dbReference type="RefSeq" id="WP_076686158.1">
    <property type="nucleotide sequence ID" value="NZ_CP015588.1"/>
</dbReference>
<dbReference type="Proteomes" id="UP000187191">
    <property type="component" value="Chromosome"/>
</dbReference>
<keyword evidence="1" id="KW-1133">Transmembrane helix</keyword>
<dbReference type="EMBL" id="CP015588">
    <property type="protein sequence ID" value="APY88199.1"/>
    <property type="molecule type" value="Genomic_DNA"/>
</dbReference>
<evidence type="ECO:0000313" key="2">
    <source>
        <dbReference type="EMBL" id="APY88199.1"/>
    </source>
</evidence>
<sequence>MSTYARAMTAMYTAAALVLAYSAVQEARHGLPWVAISCTAGAVMAVTAAIRETDIDHQLRAVAVQVERAVRPPYDPVEGIVRVTLASACCETWWTSIGTDHEGTCRNAPRSSAA</sequence>
<accession>A0ABM6GVR9</accession>
<feature type="transmembrane region" description="Helical" evidence="1">
    <location>
        <begin position="7"/>
        <end position="24"/>
    </location>
</feature>